<gene>
    <name evidence="2" type="primary">dhmA</name>
    <name evidence="2" type="ORF">OCOJLMKI_4796</name>
</gene>
<accession>A0ABQ4S502</accession>
<organism evidence="2 3">
    <name type="scientific">Methylobacterium iners</name>
    <dbReference type="NCBI Taxonomy" id="418707"/>
    <lineage>
        <taxon>Bacteria</taxon>
        <taxon>Pseudomonadati</taxon>
        <taxon>Pseudomonadota</taxon>
        <taxon>Alphaproteobacteria</taxon>
        <taxon>Hyphomicrobiales</taxon>
        <taxon>Methylobacteriaceae</taxon>
        <taxon>Methylobacterium</taxon>
    </lineage>
</organism>
<protein>
    <submittedName>
        <fullName evidence="2">Haloalkane dehalogenase</fullName>
    </submittedName>
</protein>
<reference evidence="2" key="2">
    <citation type="submission" date="2021-08" db="EMBL/GenBank/DDBJ databases">
        <authorList>
            <person name="Tani A."/>
            <person name="Ola A."/>
            <person name="Ogura Y."/>
            <person name="Katsura K."/>
            <person name="Hayashi T."/>
        </authorList>
    </citation>
    <scope>NUCLEOTIDE SEQUENCE</scope>
    <source>
        <strain evidence="2">DSM 19015</strain>
    </source>
</reference>
<dbReference type="Gene3D" id="3.40.50.1820">
    <property type="entry name" value="alpha/beta hydrolase"/>
    <property type="match status" value="1"/>
</dbReference>
<comment type="caution">
    <text evidence="2">The sequence shown here is derived from an EMBL/GenBank/DDBJ whole genome shotgun (WGS) entry which is preliminary data.</text>
</comment>
<reference evidence="2" key="1">
    <citation type="journal article" date="2021" name="Front. Microbiol.">
        <title>Comprehensive Comparative Genomics and Phenotyping of Methylobacterium Species.</title>
        <authorList>
            <person name="Alessa O."/>
            <person name="Ogura Y."/>
            <person name="Fujitani Y."/>
            <person name="Takami H."/>
            <person name="Hayashi T."/>
            <person name="Sahin N."/>
            <person name="Tani A."/>
        </authorList>
    </citation>
    <scope>NUCLEOTIDE SEQUENCE</scope>
    <source>
        <strain evidence="2">DSM 19015</strain>
    </source>
</reference>
<dbReference type="InterPro" id="IPR029058">
    <property type="entry name" value="AB_hydrolase_fold"/>
</dbReference>
<dbReference type="EMBL" id="BPQP01000091">
    <property type="protein sequence ID" value="GJD97564.1"/>
    <property type="molecule type" value="Genomic_DNA"/>
</dbReference>
<dbReference type="SUPFAM" id="SSF53474">
    <property type="entry name" value="alpha/beta-Hydrolases"/>
    <property type="match status" value="1"/>
</dbReference>
<dbReference type="PRINTS" id="PR00111">
    <property type="entry name" value="ABHYDROLASE"/>
</dbReference>
<keyword evidence="3" id="KW-1185">Reference proteome</keyword>
<dbReference type="PANTHER" id="PTHR43194:SF5">
    <property type="entry name" value="PIMELOYL-[ACYL-CARRIER PROTEIN] METHYL ESTER ESTERASE"/>
    <property type="match status" value="1"/>
</dbReference>
<dbReference type="InterPro" id="IPR050228">
    <property type="entry name" value="Carboxylesterase_BioH"/>
</dbReference>
<dbReference type="InterPro" id="IPR000639">
    <property type="entry name" value="Epox_hydrolase-like"/>
</dbReference>
<dbReference type="InterPro" id="IPR000073">
    <property type="entry name" value="AB_hydrolase_1"/>
</dbReference>
<dbReference type="PANTHER" id="PTHR43194">
    <property type="entry name" value="HYDROLASE ALPHA/BETA FOLD FAMILY"/>
    <property type="match status" value="1"/>
</dbReference>
<proteinExistence type="predicted"/>
<dbReference type="Pfam" id="PF00561">
    <property type="entry name" value="Abhydrolase_1"/>
    <property type="match status" value="1"/>
</dbReference>
<dbReference type="RefSeq" id="WP_238246627.1">
    <property type="nucleotide sequence ID" value="NZ_BPQP01000091.1"/>
</dbReference>
<name>A0ABQ4S502_9HYPH</name>
<feature type="domain" description="AB hydrolase-1" evidence="1">
    <location>
        <begin position="68"/>
        <end position="311"/>
    </location>
</feature>
<sequence length="335" mass="34634">MLILRWLGLVAAGLFGLVAILLGAAALATLVISLRVAARFPAEGPFVAVGGGRLAYLEAGPREAPRGTVVLLHGASANSADPMEGVGRRLAAQGFRVLAFDRPGFGWSDRLTGAAMASPGPQGEAIAEALERLGVGPAIVLGHSWAGALAARIALDHPQRVSGLVLVSPAALPFPAERVLPWYWRLAVSPPVTWLLTRTVAPVIGLYYLPRAGRAVFAPQEPVPDYVERSRAALVLRPGTALANIQDLVGLGPALKEQAPRYPGLRVPTTVVAGEADPIVRTASQAAPLAAMIPGARLVVLPGIGHMVQYVAAEAVAAEVGALADRIAAPATNGR</sequence>
<evidence type="ECO:0000313" key="3">
    <source>
        <dbReference type="Proteomes" id="UP001055125"/>
    </source>
</evidence>
<evidence type="ECO:0000259" key="1">
    <source>
        <dbReference type="Pfam" id="PF00561"/>
    </source>
</evidence>
<dbReference type="PRINTS" id="PR00412">
    <property type="entry name" value="EPOXHYDRLASE"/>
</dbReference>
<dbReference type="Proteomes" id="UP001055125">
    <property type="component" value="Unassembled WGS sequence"/>
</dbReference>
<evidence type="ECO:0000313" key="2">
    <source>
        <dbReference type="EMBL" id="GJD97564.1"/>
    </source>
</evidence>